<dbReference type="PROSITE" id="PS51186">
    <property type="entry name" value="GNAT"/>
    <property type="match status" value="1"/>
</dbReference>
<reference evidence="2 3" key="1">
    <citation type="submission" date="2018-03" db="EMBL/GenBank/DDBJ databases">
        <title>Whole genome sequencing of Histamine producing bacteria.</title>
        <authorList>
            <person name="Butler K."/>
        </authorList>
    </citation>
    <scope>NUCLEOTIDE SEQUENCE [LARGE SCALE GENOMIC DNA]</scope>
    <source>
        <strain evidence="2 3">JCM 13586</strain>
    </source>
</reference>
<dbReference type="SUPFAM" id="SSF55729">
    <property type="entry name" value="Acyl-CoA N-acyltransferases (Nat)"/>
    <property type="match status" value="1"/>
</dbReference>
<keyword evidence="3" id="KW-1185">Reference proteome</keyword>
<name>A0A2T3IY79_9GAMM</name>
<evidence type="ECO:0000313" key="2">
    <source>
        <dbReference type="EMBL" id="PSU33547.1"/>
    </source>
</evidence>
<evidence type="ECO:0000313" key="3">
    <source>
        <dbReference type="Proteomes" id="UP000241222"/>
    </source>
</evidence>
<gene>
    <name evidence="2" type="ORF">C9I99_12275</name>
</gene>
<evidence type="ECO:0000259" key="1">
    <source>
        <dbReference type="PROSITE" id="PS51186"/>
    </source>
</evidence>
<accession>A0A2T3IY79</accession>
<dbReference type="Proteomes" id="UP000241222">
    <property type="component" value="Unassembled WGS sequence"/>
</dbReference>
<dbReference type="RefSeq" id="WP_107349182.1">
    <property type="nucleotide sequence ID" value="NZ_PYMH01000005.1"/>
</dbReference>
<dbReference type="InterPro" id="IPR051531">
    <property type="entry name" value="N-acetyltransferase"/>
</dbReference>
<dbReference type="PANTHER" id="PTHR43792:SF1">
    <property type="entry name" value="N-ACETYLTRANSFERASE DOMAIN-CONTAINING PROTEIN"/>
    <property type="match status" value="1"/>
</dbReference>
<protein>
    <recommendedName>
        <fullName evidence="1">N-acetyltransferase domain-containing protein</fullName>
    </recommendedName>
</protein>
<dbReference type="Pfam" id="PF13302">
    <property type="entry name" value="Acetyltransf_3"/>
    <property type="match status" value="1"/>
</dbReference>
<dbReference type="Gene3D" id="3.40.630.30">
    <property type="match status" value="1"/>
</dbReference>
<dbReference type="OrthoDB" id="6293260at2"/>
<comment type="caution">
    <text evidence="2">The sequence shown here is derived from an EMBL/GenBank/DDBJ whole genome shotgun (WGS) entry which is preliminary data.</text>
</comment>
<sequence>MKIEMTFSTNRLDAVTLDQSMPGIQAEILTLFTESVSRYLPPSCQNFTSTDDVDRWLDSMAQTGAVLRLTHQKQVAGYLFVFPESDNGYRLGYVLAEAQWGKGLATEAMQGLVSYLSEQQHAVRFIAGVEPDNAGSVKVLKKLGFAYDYSEQDVDYYSLSVVQ</sequence>
<dbReference type="InterPro" id="IPR000182">
    <property type="entry name" value="GNAT_dom"/>
</dbReference>
<dbReference type="InterPro" id="IPR016181">
    <property type="entry name" value="Acyl_CoA_acyltransferase"/>
</dbReference>
<organism evidence="2 3">
    <name type="scientific">Photobacterium lutimaris</name>
    <dbReference type="NCBI Taxonomy" id="388278"/>
    <lineage>
        <taxon>Bacteria</taxon>
        <taxon>Pseudomonadati</taxon>
        <taxon>Pseudomonadota</taxon>
        <taxon>Gammaproteobacteria</taxon>
        <taxon>Vibrionales</taxon>
        <taxon>Vibrionaceae</taxon>
        <taxon>Photobacterium</taxon>
    </lineage>
</organism>
<feature type="domain" description="N-acetyltransferase" evidence="1">
    <location>
        <begin position="26"/>
        <end position="162"/>
    </location>
</feature>
<dbReference type="PANTHER" id="PTHR43792">
    <property type="entry name" value="GNAT FAMILY, PUTATIVE (AFU_ORTHOLOGUE AFUA_3G00765)-RELATED-RELATED"/>
    <property type="match status" value="1"/>
</dbReference>
<proteinExistence type="predicted"/>
<dbReference type="GO" id="GO:0016747">
    <property type="term" value="F:acyltransferase activity, transferring groups other than amino-acyl groups"/>
    <property type="evidence" value="ECO:0007669"/>
    <property type="project" value="InterPro"/>
</dbReference>
<dbReference type="EMBL" id="PYMH01000005">
    <property type="protein sequence ID" value="PSU33547.1"/>
    <property type="molecule type" value="Genomic_DNA"/>
</dbReference>
<dbReference type="AlphaFoldDB" id="A0A2T3IY79"/>